<feature type="region of interest" description="Disordered" evidence="1">
    <location>
        <begin position="100"/>
        <end position="147"/>
    </location>
</feature>
<name>A0AAN7HF84_9PEZI</name>
<evidence type="ECO:0000256" key="1">
    <source>
        <dbReference type="SAM" id="MobiDB-lite"/>
    </source>
</evidence>
<protein>
    <submittedName>
        <fullName evidence="2">Uncharacterized protein</fullName>
    </submittedName>
</protein>
<sequence length="439" mass="47803">MSLATQPLATGEEGYPIDMTNTGAFDDRSHFRLTSQSAAFDEPIFDKFYEADNRDIMAPSPKRIRTSDNAPELPPKSALRAPKMLDNHGLKAVEATELAQATTPHDVYLSSEEDASSDAGDLSDFDIDSSDEDPTSPTRRSSREDLARVVSVVFAGKPSIVDLAATRKRPVSSSSLGTARSRASSASSSKPPASMSDSIQERPVTPASTTSSQYSQPRPKKDTTPNRRSTLLSEILIKKKPPFLSIDPYAPGSTYALDVPKALDSLEGENNSARTPRTPTALLKGVTRSFSLVRRRSRPNLSSPLTAVPKLDTAFSSNSNRASVQSPAVALHVDEQQQQSKENREQHQHQHQQEQQQQQQQQDQTRKQEQQPRTPMTPITYTDILKAVKKSATMMGAPSPPSDILSPTSPNGPAATTTRRGILSGLSTRRRSVKLTGKS</sequence>
<feature type="region of interest" description="Disordered" evidence="1">
    <location>
        <begin position="1"/>
        <end position="21"/>
    </location>
</feature>
<comment type="caution">
    <text evidence="2">The sequence shown here is derived from an EMBL/GenBank/DDBJ whole genome shotgun (WGS) entry which is preliminary data.</text>
</comment>
<feature type="compositionally biased region" description="Polar residues" evidence="1">
    <location>
        <begin position="206"/>
        <end position="216"/>
    </location>
</feature>
<proteinExistence type="predicted"/>
<feature type="region of interest" description="Disordered" evidence="1">
    <location>
        <begin position="163"/>
        <end position="234"/>
    </location>
</feature>
<accession>A0AAN7HF84</accession>
<feature type="compositionally biased region" description="Low complexity" evidence="1">
    <location>
        <begin position="353"/>
        <end position="363"/>
    </location>
</feature>
<feature type="compositionally biased region" description="Acidic residues" evidence="1">
    <location>
        <begin position="111"/>
        <end position="134"/>
    </location>
</feature>
<feature type="region of interest" description="Disordered" evidence="1">
    <location>
        <begin position="59"/>
        <end position="82"/>
    </location>
</feature>
<feature type="compositionally biased region" description="Polar residues" evidence="1">
    <location>
        <begin position="405"/>
        <end position="419"/>
    </location>
</feature>
<reference evidence="2" key="2">
    <citation type="submission" date="2023-05" db="EMBL/GenBank/DDBJ databases">
        <authorList>
            <consortium name="Lawrence Berkeley National Laboratory"/>
            <person name="Steindorff A."/>
            <person name="Hensen N."/>
            <person name="Bonometti L."/>
            <person name="Westerberg I."/>
            <person name="Brannstrom I.O."/>
            <person name="Guillou S."/>
            <person name="Cros-Aarteil S."/>
            <person name="Calhoun S."/>
            <person name="Haridas S."/>
            <person name="Kuo A."/>
            <person name="Mondo S."/>
            <person name="Pangilinan J."/>
            <person name="Riley R."/>
            <person name="Labutti K."/>
            <person name="Andreopoulos B."/>
            <person name="Lipzen A."/>
            <person name="Chen C."/>
            <person name="Yanf M."/>
            <person name="Daum C."/>
            <person name="Ng V."/>
            <person name="Clum A."/>
            <person name="Ohm R."/>
            <person name="Martin F."/>
            <person name="Silar P."/>
            <person name="Natvig D."/>
            <person name="Lalanne C."/>
            <person name="Gautier V."/>
            <person name="Ament-Velasquez S.L."/>
            <person name="Kruys A."/>
            <person name="Hutchinson M.I."/>
            <person name="Powell A.J."/>
            <person name="Barry K."/>
            <person name="Miller A.N."/>
            <person name="Grigoriev I.V."/>
            <person name="Debuchy R."/>
            <person name="Gladieux P."/>
            <person name="Thoren M.H."/>
            <person name="Johannesson H."/>
        </authorList>
    </citation>
    <scope>NUCLEOTIDE SEQUENCE</scope>
    <source>
        <strain evidence="2">CBS 532.94</strain>
    </source>
</reference>
<reference evidence="2" key="1">
    <citation type="journal article" date="2023" name="Mol. Phylogenet. Evol.">
        <title>Genome-scale phylogeny and comparative genomics of the fungal order Sordariales.</title>
        <authorList>
            <person name="Hensen N."/>
            <person name="Bonometti L."/>
            <person name="Westerberg I."/>
            <person name="Brannstrom I.O."/>
            <person name="Guillou S."/>
            <person name="Cros-Aarteil S."/>
            <person name="Calhoun S."/>
            <person name="Haridas S."/>
            <person name="Kuo A."/>
            <person name="Mondo S."/>
            <person name="Pangilinan J."/>
            <person name="Riley R."/>
            <person name="LaButti K."/>
            <person name="Andreopoulos B."/>
            <person name="Lipzen A."/>
            <person name="Chen C."/>
            <person name="Yan M."/>
            <person name="Daum C."/>
            <person name="Ng V."/>
            <person name="Clum A."/>
            <person name="Steindorff A."/>
            <person name="Ohm R.A."/>
            <person name="Martin F."/>
            <person name="Silar P."/>
            <person name="Natvig D.O."/>
            <person name="Lalanne C."/>
            <person name="Gautier V."/>
            <person name="Ament-Velasquez S.L."/>
            <person name="Kruys A."/>
            <person name="Hutchinson M.I."/>
            <person name="Powell A.J."/>
            <person name="Barry K."/>
            <person name="Miller A.N."/>
            <person name="Grigoriev I.V."/>
            <person name="Debuchy R."/>
            <person name="Gladieux P."/>
            <person name="Hiltunen Thoren M."/>
            <person name="Johannesson H."/>
        </authorList>
    </citation>
    <scope>NUCLEOTIDE SEQUENCE</scope>
    <source>
        <strain evidence="2">CBS 532.94</strain>
    </source>
</reference>
<dbReference type="Proteomes" id="UP001303760">
    <property type="component" value="Unassembled WGS sequence"/>
</dbReference>
<dbReference type="EMBL" id="MU860025">
    <property type="protein sequence ID" value="KAK4241278.1"/>
    <property type="molecule type" value="Genomic_DNA"/>
</dbReference>
<feature type="region of interest" description="Disordered" evidence="1">
    <location>
        <begin position="333"/>
        <end position="439"/>
    </location>
</feature>
<feature type="compositionally biased region" description="Low complexity" evidence="1">
    <location>
        <begin position="172"/>
        <end position="198"/>
    </location>
</feature>
<keyword evidence="3" id="KW-1185">Reference proteome</keyword>
<feature type="compositionally biased region" description="Basic and acidic residues" evidence="1">
    <location>
        <begin position="341"/>
        <end position="352"/>
    </location>
</feature>
<evidence type="ECO:0000313" key="2">
    <source>
        <dbReference type="EMBL" id="KAK4241278.1"/>
    </source>
</evidence>
<dbReference type="AlphaFoldDB" id="A0AAN7HF84"/>
<gene>
    <name evidence="2" type="ORF">C8A03DRAFT_12496</name>
</gene>
<organism evidence="2 3">
    <name type="scientific">Achaetomium macrosporum</name>
    <dbReference type="NCBI Taxonomy" id="79813"/>
    <lineage>
        <taxon>Eukaryota</taxon>
        <taxon>Fungi</taxon>
        <taxon>Dikarya</taxon>
        <taxon>Ascomycota</taxon>
        <taxon>Pezizomycotina</taxon>
        <taxon>Sordariomycetes</taxon>
        <taxon>Sordariomycetidae</taxon>
        <taxon>Sordariales</taxon>
        <taxon>Chaetomiaceae</taxon>
        <taxon>Achaetomium</taxon>
    </lineage>
</organism>
<evidence type="ECO:0000313" key="3">
    <source>
        <dbReference type="Proteomes" id="UP001303760"/>
    </source>
</evidence>